<organism evidence="6 7">
    <name type="scientific">Takifugu rubripes</name>
    <name type="common">Japanese pufferfish</name>
    <name type="synonym">Fugu rubripes</name>
    <dbReference type="NCBI Taxonomy" id="31033"/>
    <lineage>
        <taxon>Eukaryota</taxon>
        <taxon>Metazoa</taxon>
        <taxon>Chordata</taxon>
        <taxon>Craniata</taxon>
        <taxon>Vertebrata</taxon>
        <taxon>Euteleostomi</taxon>
        <taxon>Actinopterygii</taxon>
        <taxon>Neopterygii</taxon>
        <taxon>Teleostei</taxon>
        <taxon>Neoteleostei</taxon>
        <taxon>Acanthomorphata</taxon>
        <taxon>Eupercaria</taxon>
        <taxon>Tetraodontiformes</taxon>
        <taxon>Tetradontoidea</taxon>
        <taxon>Tetraodontidae</taxon>
        <taxon>Takifugu</taxon>
    </lineage>
</organism>
<dbReference type="AlphaFoldDB" id="A0A3B5K4M7"/>
<evidence type="ECO:0000256" key="1">
    <source>
        <dbReference type="ARBA" id="ARBA00004308"/>
    </source>
</evidence>
<evidence type="ECO:0000313" key="6">
    <source>
        <dbReference type="Ensembl" id="ENSTRUP00000052574.2"/>
    </source>
</evidence>
<sequence>MCSVLYLSWQRYFLVGTNQAQTKHRVLKIDRTEPKDLVIIDDKHVYNQQEVRELLGRLDLGNRTKVGQKGLSGLSRAVTAFGIVGFVRFLEGYYIVLITKRRKMADIGGHSIYKIEDTSMIYIPNDSVRVTHPDEGRYIRIFQNVDLSSNFYFSYSYDLSHSLQYNLTLLQRPYELWTSPPSSAEEEVQTQTKPDSFDIFEDEGLPAQMVYGVRNEPYYKYVWNGKLLERIKDIVHQDWLMYIIHGFCGQSKLLIYGRPVHITLIARRSSKFAGTRFLKRGANCEGDVANEVETEQIVHDASVMSFTAGSYSSFVQVRGSVPLYWSQDISTMMPKPPIRLDQADPYAHVAGLHFDQMLQRFGSPIIILNLVKKREKRKHEKILSEELYPAVINLNQFLPPENCIDYIAWDMARYTKSKLCNVLDRLGMIAENVTGVLRTNCVDCLDRTNTAQFMVGKCALAYQLYALGMIDKPKLQFDTDCVRLFEELYEDHGDTLSLQYGGSQLVHRVKTYRKIAPWTQHSKDIMQTLSRYYSNAFSDADRQDAINLFLQVFSPSDLKPHLWELPTDFYLHQQNSMRSHTEAIFGLFQTKTLTHVPDCVCAPLDSVPCEDTMKKVKVKRVNRFDESIDTYTEFFRPYEITSFDDTFCIAMTNSAREFMPKTVGVDPSPFTVRKPEETGKYVLGSKSSKDETLLQRKTAASAPPPPSEEAISSTSEDDSEEDRDDDASVSQRSTPIKLLTESGESSRTQEMQQPSINEPYGINLAVLPADKDLLIYKREPVSRFPEDSIYAVAPPQVDEESRKELQIHVMTGEGQVRPLRRDDMLMYREYVRNRYM</sequence>
<keyword evidence="2" id="KW-0378">Hydrolase</keyword>
<reference evidence="6" key="2">
    <citation type="submission" date="2025-08" db="UniProtKB">
        <authorList>
            <consortium name="Ensembl"/>
        </authorList>
    </citation>
    <scope>IDENTIFICATION</scope>
</reference>
<evidence type="ECO:0000313" key="7">
    <source>
        <dbReference type="Proteomes" id="UP000005226"/>
    </source>
</evidence>
<evidence type="ECO:0000259" key="5">
    <source>
        <dbReference type="PROSITE" id="PS50275"/>
    </source>
</evidence>
<proteinExistence type="predicted"/>
<feature type="compositionally biased region" description="Polar residues" evidence="4">
    <location>
        <begin position="742"/>
        <end position="755"/>
    </location>
</feature>
<accession>A0A3B5K4M7</accession>
<dbReference type="Ensembl" id="ENSTRUT00000053932.2">
    <property type="protein sequence ID" value="ENSTRUP00000052574.2"/>
    <property type="gene ID" value="ENSTRUG00000015087.3"/>
</dbReference>
<name>A0A3B5K4M7_TAKRU</name>
<reference evidence="6" key="3">
    <citation type="submission" date="2025-09" db="UniProtKB">
        <authorList>
            <consortium name="Ensembl"/>
        </authorList>
    </citation>
    <scope>IDENTIFICATION</scope>
</reference>
<dbReference type="GO" id="GO:0043813">
    <property type="term" value="F:phosphatidylinositol-3,5-bisphosphate 5-phosphatase activity"/>
    <property type="evidence" value="ECO:0007669"/>
    <property type="project" value="InterPro"/>
</dbReference>
<keyword evidence="3" id="KW-0472">Membrane</keyword>
<dbReference type="InterPro" id="IPR002013">
    <property type="entry name" value="SAC_dom"/>
</dbReference>
<dbReference type="InterPro" id="IPR043573">
    <property type="entry name" value="Fig4-like"/>
</dbReference>
<dbReference type="GO" id="GO:0012505">
    <property type="term" value="C:endomembrane system"/>
    <property type="evidence" value="ECO:0007669"/>
    <property type="project" value="UniProtKB-SubCell"/>
</dbReference>
<evidence type="ECO:0000256" key="3">
    <source>
        <dbReference type="ARBA" id="ARBA00023136"/>
    </source>
</evidence>
<dbReference type="GO" id="GO:0046856">
    <property type="term" value="P:phosphatidylinositol dephosphorylation"/>
    <property type="evidence" value="ECO:0007669"/>
    <property type="project" value="InterPro"/>
</dbReference>
<gene>
    <name evidence="6" type="primary">fig4a</name>
</gene>
<comment type="subcellular location">
    <subcellularLocation>
        <location evidence="1">Endomembrane system</location>
    </subcellularLocation>
</comment>
<reference evidence="6 7" key="1">
    <citation type="journal article" date="2011" name="Genome Biol. Evol.">
        <title>Integration of the genetic map and genome assembly of fugu facilitates insights into distinct features of genome evolution in teleosts and mammals.</title>
        <authorList>
            <person name="Kai W."/>
            <person name="Kikuchi K."/>
            <person name="Tohari S."/>
            <person name="Chew A.K."/>
            <person name="Tay A."/>
            <person name="Fujiwara A."/>
            <person name="Hosoya S."/>
            <person name="Suetake H."/>
            <person name="Naruse K."/>
            <person name="Brenner S."/>
            <person name="Suzuki Y."/>
            <person name="Venkatesh B."/>
        </authorList>
    </citation>
    <scope>NUCLEOTIDE SEQUENCE [LARGE SCALE GENOMIC DNA]</scope>
</reference>
<feature type="compositionally biased region" description="Acidic residues" evidence="4">
    <location>
        <begin position="715"/>
        <end position="727"/>
    </location>
</feature>
<dbReference type="PANTHER" id="PTHR45738">
    <property type="entry name" value="POLYPHOSPHOINOSITIDE PHOSPHATASE"/>
    <property type="match status" value="1"/>
</dbReference>
<protein>
    <submittedName>
        <fullName evidence="6">FIG4 phosphoinositide 5-phosphatase</fullName>
    </submittedName>
</protein>
<dbReference type="PANTHER" id="PTHR45738:SF5">
    <property type="entry name" value="POLYPHOSPHOINOSITIDE PHOSPHATASE"/>
    <property type="match status" value="1"/>
</dbReference>
<dbReference type="PROSITE" id="PS50275">
    <property type="entry name" value="SAC"/>
    <property type="match status" value="1"/>
</dbReference>
<evidence type="ECO:0000256" key="4">
    <source>
        <dbReference type="SAM" id="MobiDB-lite"/>
    </source>
</evidence>
<dbReference type="Pfam" id="PF02383">
    <property type="entry name" value="Syja_N"/>
    <property type="match status" value="1"/>
</dbReference>
<dbReference type="GeneTree" id="ENSGT00550000074943"/>
<keyword evidence="7" id="KW-1185">Reference proteome</keyword>
<feature type="region of interest" description="Disordered" evidence="4">
    <location>
        <begin position="660"/>
        <end position="755"/>
    </location>
</feature>
<dbReference type="Proteomes" id="UP000005226">
    <property type="component" value="Chromosome 16"/>
</dbReference>
<evidence type="ECO:0000256" key="2">
    <source>
        <dbReference type="ARBA" id="ARBA00022801"/>
    </source>
</evidence>
<feature type="domain" description="SAC" evidence="5">
    <location>
        <begin position="142"/>
        <end position="502"/>
    </location>
</feature>